<accession>A0AAW2MDJ6</accession>
<evidence type="ECO:0000259" key="1">
    <source>
        <dbReference type="Pfam" id="PF00078"/>
    </source>
</evidence>
<comment type="caution">
    <text evidence="3">The sequence shown here is derived from an EMBL/GenBank/DDBJ whole genome shotgun (WGS) entry which is preliminary data.</text>
</comment>
<gene>
    <name evidence="3" type="ORF">Sradi_4890500</name>
</gene>
<dbReference type="Pfam" id="PF13966">
    <property type="entry name" value="zf-RVT"/>
    <property type="match status" value="1"/>
</dbReference>
<name>A0AAW2MDJ6_SESRA</name>
<reference evidence="3" key="2">
    <citation type="journal article" date="2024" name="Plant">
        <title>Genomic evolution and insights into agronomic trait innovations of Sesamum species.</title>
        <authorList>
            <person name="Miao H."/>
            <person name="Wang L."/>
            <person name="Qu L."/>
            <person name="Liu H."/>
            <person name="Sun Y."/>
            <person name="Le M."/>
            <person name="Wang Q."/>
            <person name="Wei S."/>
            <person name="Zheng Y."/>
            <person name="Lin W."/>
            <person name="Duan Y."/>
            <person name="Cao H."/>
            <person name="Xiong S."/>
            <person name="Wang X."/>
            <person name="Wei L."/>
            <person name="Li C."/>
            <person name="Ma Q."/>
            <person name="Ju M."/>
            <person name="Zhao R."/>
            <person name="Li G."/>
            <person name="Mu C."/>
            <person name="Tian Q."/>
            <person name="Mei H."/>
            <person name="Zhang T."/>
            <person name="Gao T."/>
            <person name="Zhang H."/>
        </authorList>
    </citation>
    <scope>NUCLEOTIDE SEQUENCE</scope>
    <source>
        <strain evidence="3">G02</strain>
    </source>
</reference>
<evidence type="ECO:0008006" key="4">
    <source>
        <dbReference type="Google" id="ProtNLM"/>
    </source>
</evidence>
<evidence type="ECO:0000313" key="3">
    <source>
        <dbReference type="EMBL" id="KAL0329038.1"/>
    </source>
</evidence>
<organism evidence="3">
    <name type="scientific">Sesamum radiatum</name>
    <name type="common">Black benniseed</name>
    <dbReference type="NCBI Taxonomy" id="300843"/>
    <lineage>
        <taxon>Eukaryota</taxon>
        <taxon>Viridiplantae</taxon>
        <taxon>Streptophyta</taxon>
        <taxon>Embryophyta</taxon>
        <taxon>Tracheophyta</taxon>
        <taxon>Spermatophyta</taxon>
        <taxon>Magnoliopsida</taxon>
        <taxon>eudicotyledons</taxon>
        <taxon>Gunneridae</taxon>
        <taxon>Pentapetalae</taxon>
        <taxon>asterids</taxon>
        <taxon>lamiids</taxon>
        <taxon>Lamiales</taxon>
        <taxon>Pedaliaceae</taxon>
        <taxon>Sesamum</taxon>
    </lineage>
</organism>
<reference evidence="3" key="1">
    <citation type="submission" date="2020-06" db="EMBL/GenBank/DDBJ databases">
        <authorList>
            <person name="Li T."/>
            <person name="Hu X."/>
            <person name="Zhang T."/>
            <person name="Song X."/>
            <person name="Zhang H."/>
            <person name="Dai N."/>
            <person name="Sheng W."/>
            <person name="Hou X."/>
            <person name="Wei L."/>
        </authorList>
    </citation>
    <scope>NUCLEOTIDE SEQUENCE</scope>
    <source>
        <strain evidence="3">G02</strain>
        <tissue evidence="3">Leaf</tissue>
    </source>
</reference>
<dbReference type="AlphaFoldDB" id="A0AAW2MDJ6"/>
<sequence length="348" mass="39161">MSHLRPISLCNITYKIASKVHANCLKSILKYIVSESQSAFIPGRLITDNVLITYELNHYLAHKTWGSVGHAALKLDLSKAYDYVEWSFLVRVLAKLGFHPQALSHLISMTEVNGSLRCVPVSWHGPRVSHLLFADDTLIFCQATRDAMLYVKEFEEASGLMGAHSLGVAFSRRVICSYLGYDSILELGRMCERQVRLFACRAHRDALPTSCKLASCGVLIEGACLRCSEEGEDLIHVLLRCHFARLIWAMSCLPWRSISCPQPNLETWFRACSRTSIDQALLELFSFVRLSGVLTSGCSSRIVEFQRRSSSNGFGDWNILSLALVGRLWVWRIPSSRRRRPFNSDGTG</sequence>
<dbReference type="CDD" id="cd01650">
    <property type="entry name" value="RT_nLTR_like"/>
    <property type="match status" value="1"/>
</dbReference>
<dbReference type="EMBL" id="JACGWJ010000022">
    <property type="protein sequence ID" value="KAL0329038.1"/>
    <property type="molecule type" value="Genomic_DNA"/>
</dbReference>
<feature type="domain" description="Reverse transcriptase zinc-binding" evidence="2">
    <location>
        <begin position="193"/>
        <end position="248"/>
    </location>
</feature>
<protein>
    <recommendedName>
        <fullName evidence="4">Reverse transcriptase domain-containing protein</fullName>
    </recommendedName>
</protein>
<evidence type="ECO:0000259" key="2">
    <source>
        <dbReference type="Pfam" id="PF13966"/>
    </source>
</evidence>
<dbReference type="Pfam" id="PF00078">
    <property type="entry name" value="RVT_1"/>
    <property type="match status" value="1"/>
</dbReference>
<proteinExistence type="predicted"/>
<dbReference type="InterPro" id="IPR000477">
    <property type="entry name" value="RT_dom"/>
</dbReference>
<dbReference type="InterPro" id="IPR026960">
    <property type="entry name" value="RVT-Znf"/>
</dbReference>
<dbReference type="PANTHER" id="PTHR19446">
    <property type="entry name" value="REVERSE TRANSCRIPTASES"/>
    <property type="match status" value="1"/>
</dbReference>
<feature type="domain" description="Reverse transcriptase" evidence="1">
    <location>
        <begin position="3"/>
        <end position="114"/>
    </location>
</feature>